<keyword evidence="3" id="KW-1185">Reference proteome</keyword>
<organism evidence="2 3">
    <name type="scientific">Tothia fuscella</name>
    <dbReference type="NCBI Taxonomy" id="1048955"/>
    <lineage>
        <taxon>Eukaryota</taxon>
        <taxon>Fungi</taxon>
        <taxon>Dikarya</taxon>
        <taxon>Ascomycota</taxon>
        <taxon>Pezizomycotina</taxon>
        <taxon>Dothideomycetes</taxon>
        <taxon>Pleosporomycetidae</taxon>
        <taxon>Venturiales</taxon>
        <taxon>Cylindrosympodiaceae</taxon>
        <taxon>Tothia</taxon>
    </lineage>
</organism>
<sequence length="494" mass="53727">MPQKKIQSKYRTPSATSIASGSLLESISTEYNTKEESMIGEASVAPYHQATNGRDGRQIWLYISAAGIAIGLLVTTSIYASEAGFSGGMRFVYSSSSNTIFVLSVLSGITGLLITATIEGSIERLQWLLLVRGDGLNLAKFLSLHAGTGPMGLLTLLFGRGFPVFSSTRAWSAVRLISMVLVPILGILIMSDVNTKMSFHPIRNSQHVMGWGMSPFNGSLAQNVSVITDQLINAVMFLSDPTRSVDDTPGSLAGVPCANGPRKEVDTRCRRTYYLPAGVEHVAAQLDGNPMAAKSDVFLAIGQQGYVLEYEEGERDWVFDEAAECISYGFAFSGFRLCMRNTESNALQARILQCPSEVCANMSCLTNTAWHSNPGWQTSLKASFRNANVAYSRANGTVLSHDFARSKITPARTPAREMLTALHDALGDFSEMSMSSLLAILMDPAQMKIFPFYVYPTYIWGHLNSAATLASQDPAQVYRGAETLQSLLATILYF</sequence>
<reference evidence="2" key="1">
    <citation type="journal article" date="2020" name="Stud. Mycol.">
        <title>101 Dothideomycetes genomes: a test case for predicting lifestyles and emergence of pathogens.</title>
        <authorList>
            <person name="Haridas S."/>
            <person name="Albert R."/>
            <person name="Binder M."/>
            <person name="Bloem J."/>
            <person name="Labutti K."/>
            <person name="Salamov A."/>
            <person name="Andreopoulos B."/>
            <person name="Baker S."/>
            <person name="Barry K."/>
            <person name="Bills G."/>
            <person name="Bluhm B."/>
            <person name="Cannon C."/>
            <person name="Castanera R."/>
            <person name="Culley D."/>
            <person name="Daum C."/>
            <person name="Ezra D."/>
            <person name="Gonzalez J."/>
            <person name="Henrissat B."/>
            <person name="Kuo A."/>
            <person name="Liang C."/>
            <person name="Lipzen A."/>
            <person name="Lutzoni F."/>
            <person name="Magnuson J."/>
            <person name="Mondo S."/>
            <person name="Nolan M."/>
            <person name="Ohm R."/>
            <person name="Pangilinan J."/>
            <person name="Park H.-J."/>
            <person name="Ramirez L."/>
            <person name="Alfaro M."/>
            <person name="Sun H."/>
            <person name="Tritt A."/>
            <person name="Yoshinaga Y."/>
            <person name="Zwiers L.-H."/>
            <person name="Turgeon B."/>
            <person name="Goodwin S."/>
            <person name="Spatafora J."/>
            <person name="Crous P."/>
            <person name="Grigoriev I."/>
        </authorList>
    </citation>
    <scope>NUCLEOTIDE SEQUENCE</scope>
    <source>
        <strain evidence="2">CBS 130266</strain>
    </source>
</reference>
<comment type="caution">
    <text evidence="2">The sequence shown here is derived from an EMBL/GenBank/DDBJ whole genome shotgun (WGS) entry which is preliminary data.</text>
</comment>
<dbReference type="AlphaFoldDB" id="A0A9P4NVI2"/>
<keyword evidence="1" id="KW-1133">Transmembrane helix</keyword>
<dbReference type="OrthoDB" id="5139479at2759"/>
<keyword evidence="1" id="KW-0472">Membrane</keyword>
<dbReference type="Proteomes" id="UP000800235">
    <property type="component" value="Unassembled WGS sequence"/>
</dbReference>
<name>A0A9P4NVI2_9PEZI</name>
<evidence type="ECO:0000256" key="1">
    <source>
        <dbReference type="SAM" id="Phobius"/>
    </source>
</evidence>
<protein>
    <submittedName>
        <fullName evidence="2">Uncharacterized protein</fullName>
    </submittedName>
</protein>
<feature type="transmembrane region" description="Helical" evidence="1">
    <location>
        <begin position="59"/>
        <end position="80"/>
    </location>
</feature>
<feature type="transmembrane region" description="Helical" evidence="1">
    <location>
        <begin position="138"/>
        <end position="158"/>
    </location>
</feature>
<feature type="transmembrane region" description="Helical" evidence="1">
    <location>
        <begin position="100"/>
        <end position="118"/>
    </location>
</feature>
<proteinExistence type="predicted"/>
<accession>A0A9P4NVI2</accession>
<evidence type="ECO:0000313" key="3">
    <source>
        <dbReference type="Proteomes" id="UP000800235"/>
    </source>
</evidence>
<evidence type="ECO:0000313" key="2">
    <source>
        <dbReference type="EMBL" id="KAF2432163.1"/>
    </source>
</evidence>
<feature type="transmembrane region" description="Helical" evidence="1">
    <location>
        <begin position="170"/>
        <end position="190"/>
    </location>
</feature>
<gene>
    <name evidence="2" type="ORF">EJ08DRAFT_136752</name>
</gene>
<keyword evidence="1" id="KW-0812">Transmembrane</keyword>
<dbReference type="EMBL" id="MU007027">
    <property type="protein sequence ID" value="KAF2432163.1"/>
    <property type="molecule type" value="Genomic_DNA"/>
</dbReference>